<dbReference type="EMBL" id="GGEC01034200">
    <property type="protein sequence ID" value="MBX14684.1"/>
    <property type="molecule type" value="Transcribed_RNA"/>
</dbReference>
<dbReference type="PANTHER" id="PTHR35320">
    <property type="entry name" value="ATP-DEPENDENT CLP PROTEASE ATP-BINDING SUBUNIT"/>
    <property type="match status" value="1"/>
</dbReference>
<name>A0A2P2L9Q4_RHIMU</name>
<reference evidence="1" key="1">
    <citation type="submission" date="2018-02" db="EMBL/GenBank/DDBJ databases">
        <title>Rhizophora mucronata_Transcriptome.</title>
        <authorList>
            <person name="Meera S.P."/>
            <person name="Sreeshan A."/>
            <person name="Augustine A."/>
        </authorList>
    </citation>
    <scope>NUCLEOTIDE SEQUENCE</scope>
    <source>
        <tissue evidence="1">Leaf</tissue>
    </source>
</reference>
<dbReference type="EMBL" id="GGEC01034193">
    <property type="protein sequence ID" value="MBX14677.1"/>
    <property type="molecule type" value="Transcribed_RNA"/>
</dbReference>
<dbReference type="AlphaFoldDB" id="A0A2P2L9Q4"/>
<sequence length="238" mass="25681">MGCGINTPTLNPPILCKFSGREATCRIKTIAFSSSSPNQEPISTTTLPKHDACAAKFKTLGACKLGISMYPDFEYNAQGGTGTGIVTNTHQDDLNNEISISFDLKTLYIPPLTSATTKFLGFPLPPPLRIDISPELFQGTVEQESGKVDLEFTAKFTFSVGSIYRAPPLLVKTTLTTEESNGQKRSGRGERLDKEGKCRLVGVASVDPIDEVFMNTFLGLPTECIADLNAIISFSDSS</sequence>
<protein>
    <submittedName>
        <fullName evidence="1">Uncharacterized protein MANES_14G029900</fullName>
    </submittedName>
</protein>
<organism evidence="1">
    <name type="scientific">Rhizophora mucronata</name>
    <name type="common">Asiatic mangrove</name>
    <dbReference type="NCBI Taxonomy" id="61149"/>
    <lineage>
        <taxon>Eukaryota</taxon>
        <taxon>Viridiplantae</taxon>
        <taxon>Streptophyta</taxon>
        <taxon>Embryophyta</taxon>
        <taxon>Tracheophyta</taxon>
        <taxon>Spermatophyta</taxon>
        <taxon>Magnoliopsida</taxon>
        <taxon>eudicotyledons</taxon>
        <taxon>Gunneridae</taxon>
        <taxon>Pentapetalae</taxon>
        <taxon>rosids</taxon>
        <taxon>fabids</taxon>
        <taxon>Malpighiales</taxon>
        <taxon>Rhizophoraceae</taxon>
        <taxon>Rhizophora</taxon>
    </lineage>
</organism>
<evidence type="ECO:0000313" key="1">
    <source>
        <dbReference type="EMBL" id="MBX14684.1"/>
    </source>
</evidence>
<proteinExistence type="predicted"/>
<dbReference type="PANTHER" id="PTHR35320:SF1">
    <property type="entry name" value="ATP-DEPENDENT CLP PROTEASE ATP-BINDING SUBUNIT"/>
    <property type="match status" value="1"/>
</dbReference>
<accession>A0A2P2L9Q4</accession>